<evidence type="ECO:0000313" key="4">
    <source>
        <dbReference type="Proteomes" id="UP000476176"/>
    </source>
</evidence>
<sequence length="86" mass="9153">MLSEVVRAVSTVLFAASAAAEATGGRIRSRVVAELVERVASQVVCDTEPSIEDRLASAGLTLSNVEGEGDWVCSVLQDRRITRAHL</sequence>
<evidence type="ECO:0000313" key="3">
    <source>
        <dbReference type="Proteomes" id="UP000441208"/>
    </source>
</evidence>
<dbReference type="AlphaFoldDB" id="A0A6A3SW55"/>
<proteinExistence type="predicted"/>
<dbReference type="EMBL" id="QXGC01000240">
    <property type="protein sequence ID" value="KAE9243530.1"/>
    <property type="molecule type" value="Genomic_DNA"/>
</dbReference>
<reference evidence="1 3" key="1">
    <citation type="submission" date="2018-08" db="EMBL/GenBank/DDBJ databases">
        <title>Genomic investigation of the strawberry pathogen Phytophthora fragariae indicates pathogenicity is determined by transcriptional variation in three key races.</title>
        <authorList>
            <person name="Adams T.M."/>
            <person name="Armitage A.D."/>
            <person name="Sobczyk M.K."/>
            <person name="Bates H.J."/>
            <person name="Dunwell J.M."/>
            <person name="Nellist C.F."/>
            <person name="Harrison R.J."/>
        </authorList>
    </citation>
    <scope>NUCLEOTIDE SEQUENCE [LARGE SCALE GENOMIC DNA]</scope>
    <source>
        <strain evidence="2 4">BC-23</strain>
        <strain evidence="1 3">NOV-71</strain>
    </source>
</reference>
<protein>
    <submittedName>
        <fullName evidence="1">Uncharacterized protein</fullName>
    </submittedName>
</protein>
<comment type="caution">
    <text evidence="1">The sequence shown here is derived from an EMBL/GenBank/DDBJ whole genome shotgun (WGS) entry which is preliminary data.</text>
</comment>
<organism evidence="1 3">
    <name type="scientific">Phytophthora fragariae</name>
    <dbReference type="NCBI Taxonomy" id="53985"/>
    <lineage>
        <taxon>Eukaryota</taxon>
        <taxon>Sar</taxon>
        <taxon>Stramenopiles</taxon>
        <taxon>Oomycota</taxon>
        <taxon>Peronosporomycetes</taxon>
        <taxon>Peronosporales</taxon>
        <taxon>Peronosporaceae</taxon>
        <taxon>Phytophthora</taxon>
    </lineage>
</organism>
<gene>
    <name evidence="2" type="ORF">PF004_g6100</name>
    <name evidence="1" type="ORF">PF007_g6620</name>
</gene>
<dbReference type="EMBL" id="QXFZ01000250">
    <property type="protein sequence ID" value="KAE9124686.1"/>
    <property type="molecule type" value="Genomic_DNA"/>
</dbReference>
<name>A0A6A3SW55_9STRA</name>
<evidence type="ECO:0000313" key="2">
    <source>
        <dbReference type="EMBL" id="KAE9243530.1"/>
    </source>
</evidence>
<dbReference type="Proteomes" id="UP000441208">
    <property type="component" value="Unassembled WGS sequence"/>
</dbReference>
<dbReference type="Proteomes" id="UP000476176">
    <property type="component" value="Unassembled WGS sequence"/>
</dbReference>
<evidence type="ECO:0000313" key="1">
    <source>
        <dbReference type="EMBL" id="KAE9124686.1"/>
    </source>
</evidence>
<accession>A0A6A3SW55</accession>